<proteinExistence type="predicted"/>
<protein>
    <recommendedName>
        <fullName evidence="2">PIN domain-containing protein</fullName>
    </recommendedName>
</protein>
<gene>
    <name evidence="3" type="ORF">L5014_33005</name>
</gene>
<dbReference type="InterPro" id="IPR011990">
    <property type="entry name" value="TPR-like_helical_dom_sf"/>
</dbReference>
<dbReference type="InterPro" id="IPR019734">
    <property type="entry name" value="TPR_rpt"/>
</dbReference>
<dbReference type="SMART" id="SM00028">
    <property type="entry name" value="TPR"/>
    <property type="match status" value="2"/>
</dbReference>
<dbReference type="Proteomes" id="UP001139308">
    <property type="component" value="Unassembled WGS sequence"/>
</dbReference>
<dbReference type="PROSITE" id="PS50005">
    <property type="entry name" value="TPR"/>
    <property type="match status" value="1"/>
</dbReference>
<dbReference type="InterPro" id="IPR048987">
    <property type="entry name" value="PIN-TPR-GreABC"/>
</dbReference>
<dbReference type="SUPFAM" id="SSF48452">
    <property type="entry name" value="TPR-like"/>
    <property type="match status" value="1"/>
</dbReference>
<feature type="domain" description="PIN" evidence="2">
    <location>
        <begin position="987"/>
        <end position="1124"/>
    </location>
</feature>
<evidence type="ECO:0000256" key="1">
    <source>
        <dbReference type="PROSITE-ProRule" id="PRU00339"/>
    </source>
</evidence>
<comment type="caution">
    <text evidence="3">The sequence shown here is derived from an EMBL/GenBank/DDBJ whole genome shotgun (WGS) entry which is preliminary data.</text>
</comment>
<evidence type="ECO:0000313" key="4">
    <source>
        <dbReference type="Proteomes" id="UP001139308"/>
    </source>
</evidence>
<evidence type="ECO:0000313" key="3">
    <source>
        <dbReference type="EMBL" id="MCG5078099.1"/>
    </source>
</evidence>
<name>A0A9X1UMI1_9BURK</name>
<keyword evidence="1" id="KW-0802">TPR repeat</keyword>
<dbReference type="RefSeq" id="WP_238467989.1">
    <property type="nucleotide sequence ID" value="NZ_JAKLJA010000050.1"/>
</dbReference>
<reference evidence="3" key="1">
    <citation type="submission" date="2022-01" db="EMBL/GenBank/DDBJ databases">
        <title>Genome sequence and assembly of Parabukholderia sp. RG36.</title>
        <authorList>
            <person name="Chhetri G."/>
        </authorList>
    </citation>
    <scope>NUCLEOTIDE SEQUENCE</scope>
    <source>
        <strain evidence="3">RG36</strain>
    </source>
</reference>
<organism evidence="3 4">
    <name type="scientific">Paraburkholderia tagetis</name>
    <dbReference type="NCBI Taxonomy" id="2913261"/>
    <lineage>
        <taxon>Bacteria</taxon>
        <taxon>Pseudomonadati</taxon>
        <taxon>Pseudomonadota</taxon>
        <taxon>Betaproteobacteria</taxon>
        <taxon>Burkholderiales</taxon>
        <taxon>Burkholderiaceae</taxon>
        <taxon>Paraburkholderia</taxon>
    </lineage>
</organism>
<dbReference type="Gene3D" id="1.25.40.10">
    <property type="entry name" value="Tetratricopeptide repeat domain"/>
    <property type="match status" value="1"/>
</dbReference>
<dbReference type="EMBL" id="JAKLJA010000050">
    <property type="protein sequence ID" value="MCG5078099.1"/>
    <property type="molecule type" value="Genomic_DNA"/>
</dbReference>
<accession>A0A9X1UMI1</accession>
<dbReference type="Pfam" id="PF20698">
    <property type="entry name" value="PIN-TPR-GreABC"/>
    <property type="match status" value="1"/>
</dbReference>
<keyword evidence="4" id="KW-1185">Reference proteome</keyword>
<feature type="repeat" description="TPR" evidence="1">
    <location>
        <begin position="240"/>
        <end position="273"/>
    </location>
</feature>
<evidence type="ECO:0000259" key="2">
    <source>
        <dbReference type="Pfam" id="PF20698"/>
    </source>
</evidence>
<sequence>MIPYSTGVQPPRTAEDFEDFCHTIYSEVFDDPTTTKNGRSGQKQNGVDIFAMRKEKRYGVQCKRKTYASLTTKIVDEEVALADTGKVKIEELIVATTAPNDVALVEYAANLSDARHADGKFRVSVAFWDTLENYIRRFPRLQFLLAPHMPGGAFWEQRQAFAEQKIGFEKLASEMRTTLQSAESLARSIPEARASSLDKVMDGHLDGVKAQLLAGKFDDALANLSILGRDLSVLDIHQRARWHTQRALCYWQKDDFAAAAEEFAAAYRLTPDDEKIAGNAIRGKLLLGDYPAALSLGDELRRRFPASEGVFTAWAQASDRSGLTPDWKAVPLEMRESADVLHVFAWLAVLAGNFSEAGRMAAAAQQKGDRSFEVNSLRLLATVNEATQDGVLASNGIIAPAIKTSLAEQIPSFEPVDKVLWSRQSVHSLSQAVGCLGYAYMMIDRADLAREVLREAVKRFPGDGQLGRVCLESCFRAESGDDAFDFGKENIANLDSEGRLIVAEMAARRGDVPVFEAVVHALNEEEEGKRYSEDLQAFGWLLLARQGKTAELAGALTEVTAQELKSTSAKVTALTIAKQEQMPWADSAIDALSKDVTPAASTRDVVMAAQLFLFANRFDDVVSCLEKRLPTGYFSEPHRLLFSALVQRGSRKRALQMLNSFPEAALEDSSVREDAVELARDAGDWERLSKLAELHLAAHPQRVDAWGFRASVFIAQKRAGALREFLAQDIPLMLEGPLRYRTQLARLEIEFGAQERGFKRLYLAFREALTSAEAASAYLSHILMLPPESVPTEPTLVSSGCAVTLTDEFGEAKTVVVDPDGLGKVSDTSNFFSTTSPVFESLNGKRVGDEIVVSDGMGAPQQFVISGITSSYRWLGHLAQELIRKSVGKSASLKSVDLHKTPDGEYDLSRILEMLKQRSDRVRYVFDAYQRGQVTVGMVAKLLGTSAAVVSGDWPQSVEANLYVCNGTPKERLEAETHLKAKDQALVVDLATVNELLAVGLEKVLAYSRVVYLAASASGQLDNLISEEEGNKSRANMAEQDGRIVLTELDESYHEKRRAYLLRLRGCVDKYCQVVPVYGVEDPPPDLLKFRQLIDEESYDALLLALEKNALFLTLDGRLRELANIVGAIKGVWPQAYVTAAGNADLCSTREYSQFVFTSLIKRRTHVAINAMDFMWLLSQPMDFQHFAMRALLKYIANPSVEWRSAVLFVGESLNRAALGGATLAALGRIIETFVPLLFARGDANPTLVHTSLDWGVVQIVKTGFEPERAHPMEAPKVAEEQALWQRFLSASIAKARRLAIERTIDELAACSLNVAPVYCCARPMYRFSESTNAV</sequence>